<feature type="domain" description="CzcB-like barrel-sandwich hybrid" evidence="6">
    <location>
        <begin position="110"/>
        <end position="248"/>
    </location>
</feature>
<dbReference type="InterPro" id="IPR058647">
    <property type="entry name" value="BSH_CzcB-like"/>
</dbReference>
<accession>A0A7X6BH00</accession>
<dbReference type="GO" id="GO:0022857">
    <property type="term" value="F:transmembrane transporter activity"/>
    <property type="evidence" value="ECO:0007669"/>
    <property type="project" value="InterPro"/>
</dbReference>
<evidence type="ECO:0000256" key="1">
    <source>
        <dbReference type="ARBA" id="ARBA00009477"/>
    </source>
</evidence>
<comment type="caution">
    <text evidence="8">The sequence shown here is derived from an EMBL/GenBank/DDBJ whole genome shotgun (WGS) entry which is preliminary data.</text>
</comment>
<evidence type="ECO:0000313" key="9">
    <source>
        <dbReference type="Proteomes" id="UP000558192"/>
    </source>
</evidence>
<dbReference type="AlphaFoldDB" id="A0A7X6BH00"/>
<sequence length="403" mass="41386">MTVIERATTAIRIRDGRSKFMAGGAALALLAGLGGVLIGRSMAPEPVARSAEAPAAEAEEGEEHGPEGFIPMTPVQLATNGIAVERVSSGSILSEVISQATVTAPPEGQALVTARADGAITRINKRLGDPVGAGETIALLESREAAAFVAERNAAAARAQAARAAAAREQRLFNAKVTARQDLEAAVAARQTAEAELQRAEAAVRTAGVTGDGRYLAVRSPIGGRITEVDTQLGAYVAAGAELFNVSNPNSIQVEAAVPVPEAQRLQPGDRAVVELPGGGIVEARVRSITPSADAQSRAVGVVLQLSGAPGGLRQGQAVRTRITPSNSEVTGIILPEDAIQQIEGRDTVFVQVKGGFQAVPVQIGQRSGGRVEILKGLQPGQAVVSRGAFALKSQLGASEAEH</sequence>
<dbReference type="NCBIfam" id="TIGR01730">
    <property type="entry name" value="RND_mfp"/>
    <property type="match status" value="1"/>
</dbReference>
<evidence type="ECO:0000259" key="5">
    <source>
        <dbReference type="Pfam" id="PF25954"/>
    </source>
</evidence>
<dbReference type="Pfam" id="PF25975">
    <property type="entry name" value="CzcB_C"/>
    <property type="match status" value="1"/>
</dbReference>
<evidence type="ECO:0000256" key="4">
    <source>
        <dbReference type="SAM" id="Phobius"/>
    </source>
</evidence>
<keyword evidence="4" id="KW-1133">Transmembrane helix</keyword>
<dbReference type="InterPro" id="IPR051909">
    <property type="entry name" value="MFP_Cation_Efflux"/>
</dbReference>
<dbReference type="GO" id="GO:0015679">
    <property type="term" value="P:plasma membrane copper ion transport"/>
    <property type="evidence" value="ECO:0007669"/>
    <property type="project" value="TreeGrafter"/>
</dbReference>
<dbReference type="FunFam" id="2.40.420.20:FF:000006">
    <property type="entry name" value="RND family efflux transporter MFP subunit"/>
    <property type="match status" value="1"/>
</dbReference>
<comment type="similarity">
    <text evidence="1">Belongs to the membrane fusion protein (MFP) (TC 8.A.1) family.</text>
</comment>
<dbReference type="SUPFAM" id="SSF111369">
    <property type="entry name" value="HlyD-like secretion proteins"/>
    <property type="match status" value="1"/>
</dbReference>
<dbReference type="PANTHER" id="PTHR30097">
    <property type="entry name" value="CATION EFFLUX SYSTEM PROTEIN CUSB"/>
    <property type="match status" value="1"/>
</dbReference>
<dbReference type="InterPro" id="IPR058792">
    <property type="entry name" value="Beta-barrel_RND_2"/>
</dbReference>
<evidence type="ECO:0000256" key="3">
    <source>
        <dbReference type="SAM" id="MobiDB-lite"/>
    </source>
</evidence>
<dbReference type="Gene3D" id="2.40.420.20">
    <property type="match status" value="1"/>
</dbReference>
<dbReference type="InterPro" id="IPR006143">
    <property type="entry name" value="RND_pump_MFP"/>
</dbReference>
<dbReference type="Gene3D" id="2.40.50.100">
    <property type="match status" value="1"/>
</dbReference>
<name>A0A7X6BH00_9SPHN</name>
<evidence type="ECO:0000313" key="8">
    <source>
        <dbReference type="EMBL" id="NJC05587.1"/>
    </source>
</evidence>
<keyword evidence="2" id="KW-0813">Transport</keyword>
<evidence type="ECO:0000256" key="2">
    <source>
        <dbReference type="ARBA" id="ARBA00022448"/>
    </source>
</evidence>
<dbReference type="Gene3D" id="2.40.30.170">
    <property type="match status" value="1"/>
</dbReference>
<dbReference type="GO" id="GO:0060003">
    <property type="term" value="P:copper ion export"/>
    <property type="evidence" value="ECO:0007669"/>
    <property type="project" value="TreeGrafter"/>
</dbReference>
<reference evidence="8 9" key="1">
    <citation type="submission" date="2020-03" db="EMBL/GenBank/DDBJ databases">
        <title>Genomic Encyclopedia of Type Strains, Phase IV (KMG-IV): sequencing the most valuable type-strain genomes for metagenomic binning, comparative biology and taxonomic classification.</title>
        <authorList>
            <person name="Goeker M."/>
        </authorList>
    </citation>
    <scope>NUCLEOTIDE SEQUENCE [LARGE SCALE GENOMIC DNA]</scope>
    <source>
        <strain evidence="8 9">DSM 16846</strain>
    </source>
</reference>
<gene>
    <name evidence="8" type="ORF">GGQ97_001380</name>
</gene>
<proteinExistence type="inferred from homology"/>
<dbReference type="Gene3D" id="1.10.287.470">
    <property type="entry name" value="Helix hairpin bin"/>
    <property type="match status" value="1"/>
</dbReference>
<dbReference type="PANTHER" id="PTHR30097:SF4">
    <property type="entry name" value="SLR6042 PROTEIN"/>
    <property type="match status" value="1"/>
</dbReference>
<keyword evidence="9" id="KW-1185">Reference proteome</keyword>
<feature type="domain" description="CusB-like beta-barrel" evidence="5">
    <location>
        <begin position="254"/>
        <end position="325"/>
    </location>
</feature>
<evidence type="ECO:0000259" key="6">
    <source>
        <dbReference type="Pfam" id="PF25973"/>
    </source>
</evidence>
<organism evidence="8 9">
    <name type="scientific">Sphingomonas kaistensis</name>
    <dbReference type="NCBI Taxonomy" id="298708"/>
    <lineage>
        <taxon>Bacteria</taxon>
        <taxon>Pseudomonadati</taxon>
        <taxon>Pseudomonadota</taxon>
        <taxon>Alphaproteobacteria</taxon>
        <taxon>Sphingomonadales</taxon>
        <taxon>Sphingomonadaceae</taxon>
        <taxon>Sphingomonas</taxon>
    </lineage>
</organism>
<dbReference type="GO" id="GO:0016020">
    <property type="term" value="C:membrane"/>
    <property type="evidence" value="ECO:0007669"/>
    <property type="project" value="InterPro"/>
</dbReference>
<dbReference type="InterPro" id="IPR058649">
    <property type="entry name" value="CzcB_C"/>
</dbReference>
<dbReference type="Pfam" id="PF25973">
    <property type="entry name" value="BSH_CzcB"/>
    <property type="match status" value="1"/>
</dbReference>
<dbReference type="GO" id="GO:0030313">
    <property type="term" value="C:cell envelope"/>
    <property type="evidence" value="ECO:0007669"/>
    <property type="project" value="TreeGrafter"/>
</dbReference>
<feature type="domain" description="CzcB-like C-terminal circularly permuted SH3-like" evidence="7">
    <location>
        <begin position="335"/>
        <end position="393"/>
    </location>
</feature>
<dbReference type="Proteomes" id="UP000558192">
    <property type="component" value="Unassembled WGS sequence"/>
</dbReference>
<dbReference type="Pfam" id="PF25954">
    <property type="entry name" value="Beta-barrel_RND_2"/>
    <property type="match status" value="1"/>
</dbReference>
<keyword evidence="4" id="KW-0472">Membrane</keyword>
<feature type="transmembrane region" description="Helical" evidence="4">
    <location>
        <begin position="20"/>
        <end position="39"/>
    </location>
</feature>
<protein>
    <submittedName>
        <fullName evidence="8">Cobalt-zinc-cadmium efflux system membrane fusion protein</fullName>
    </submittedName>
</protein>
<dbReference type="RefSeq" id="WP_245197904.1">
    <property type="nucleotide sequence ID" value="NZ_JAATJC010000001.1"/>
</dbReference>
<feature type="region of interest" description="Disordered" evidence="3">
    <location>
        <begin position="48"/>
        <end position="70"/>
    </location>
</feature>
<dbReference type="EMBL" id="JAATJC010000001">
    <property type="protein sequence ID" value="NJC05587.1"/>
    <property type="molecule type" value="Genomic_DNA"/>
</dbReference>
<keyword evidence="4" id="KW-0812">Transmembrane</keyword>
<evidence type="ECO:0000259" key="7">
    <source>
        <dbReference type="Pfam" id="PF25975"/>
    </source>
</evidence>